<sequence>MSVVGFPPRLPCLPVPLCVHRCRRVPPRLLVPVSVFVGLPIVPVSVSLSLSVLPYPVQCCPPRPSPVLYVCLAPVLVPPGFLSPPGFLISPESPDVRALSFPRVARCAGPEFPPSRPSAGPEFPPCRPSAGPEFRPGPAQP</sequence>
<feature type="region of interest" description="Disordered" evidence="1">
    <location>
        <begin position="111"/>
        <end position="141"/>
    </location>
</feature>
<gene>
    <name evidence="2" type="ORF">ANANG_G00135520</name>
</gene>
<evidence type="ECO:0000313" key="3">
    <source>
        <dbReference type="Proteomes" id="UP001044222"/>
    </source>
</evidence>
<dbReference type="EMBL" id="JAFIRN010000007">
    <property type="protein sequence ID" value="KAG5845124.1"/>
    <property type="molecule type" value="Genomic_DNA"/>
</dbReference>
<evidence type="ECO:0000313" key="2">
    <source>
        <dbReference type="EMBL" id="KAG5845124.1"/>
    </source>
</evidence>
<dbReference type="Proteomes" id="UP001044222">
    <property type="component" value="Chromosome 7"/>
</dbReference>
<proteinExistence type="predicted"/>
<comment type="caution">
    <text evidence="2">The sequence shown here is derived from an EMBL/GenBank/DDBJ whole genome shotgun (WGS) entry which is preliminary data.</text>
</comment>
<evidence type="ECO:0000256" key="1">
    <source>
        <dbReference type="SAM" id="MobiDB-lite"/>
    </source>
</evidence>
<organism evidence="2 3">
    <name type="scientific">Anguilla anguilla</name>
    <name type="common">European freshwater eel</name>
    <name type="synonym">Muraena anguilla</name>
    <dbReference type="NCBI Taxonomy" id="7936"/>
    <lineage>
        <taxon>Eukaryota</taxon>
        <taxon>Metazoa</taxon>
        <taxon>Chordata</taxon>
        <taxon>Craniata</taxon>
        <taxon>Vertebrata</taxon>
        <taxon>Euteleostomi</taxon>
        <taxon>Actinopterygii</taxon>
        <taxon>Neopterygii</taxon>
        <taxon>Teleostei</taxon>
        <taxon>Anguilliformes</taxon>
        <taxon>Anguillidae</taxon>
        <taxon>Anguilla</taxon>
    </lineage>
</organism>
<protein>
    <submittedName>
        <fullName evidence="2">Uncharacterized protein</fullName>
    </submittedName>
</protein>
<reference evidence="2" key="1">
    <citation type="submission" date="2021-01" db="EMBL/GenBank/DDBJ databases">
        <title>A chromosome-scale assembly of European eel, Anguilla anguilla.</title>
        <authorList>
            <person name="Henkel C."/>
            <person name="Jong-Raadsen S.A."/>
            <person name="Dufour S."/>
            <person name="Weltzien F.-A."/>
            <person name="Palstra A.P."/>
            <person name="Pelster B."/>
            <person name="Spaink H.P."/>
            <person name="Van Den Thillart G.E."/>
            <person name="Jansen H."/>
            <person name="Zahm M."/>
            <person name="Klopp C."/>
            <person name="Cedric C."/>
            <person name="Louis A."/>
            <person name="Berthelot C."/>
            <person name="Parey E."/>
            <person name="Roest Crollius H."/>
            <person name="Montfort J."/>
            <person name="Robinson-Rechavi M."/>
            <person name="Bucao C."/>
            <person name="Bouchez O."/>
            <person name="Gislard M."/>
            <person name="Lluch J."/>
            <person name="Milhes M."/>
            <person name="Lampietro C."/>
            <person name="Lopez Roques C."/>
            <person name="Donnadieu C."/>
            <person name="Braasch I."/>
            <person name="Desvignes T."/>
            <person name="Postlethwait J."/>
            <person name="Bobe J."/>
            <person name="Guiguen Y."/>
            <person name="Dirks R."/>
        </authorList>
    </citation>
    <scope>NUCLEOTIDE SEQUENCE</scope>
    <source>
        <strain evidence="2">Tag_6206</strain>
        <tissue evidence="2">Liver</tissue>
    </source>
</reference>
<accession>A0A9D3MAW6</accession>
<feature type="compositionally biased region" description="Pro residues" evidence="1">
    <location>
        <begin position="111"/>
        <end position="127"/>
    </location>
</feature>
<keyword evidence="3" id="KW-1185">Reference proteome</keyword>
<dbReference type="AlphaFoldDB" id="A0A9D3MAW6"/>
<name>A0A9D3MAW6_ANGAN</name>